<dbReference type="Proteomes" id="UP001462640">
    <property type="component" value="Unassembled WGS sequence"/>
</dbReference>
<keyword evidence="1" id="KW-0808">Transferase</keyword>
<evidence type="ECO:0000256" key="1">
    <source>
        <dbReference type="ARBA" id="ARBA00022679"/>
    </source>
</evidence>
<name>A0ABV0GL04_9BURK</name>
<dbReference type="CDD" id="cd04301">
    <property type="entry name" value="NAT_SF"/>
    <property type="match status" value="1"/>
</dbReference>
<protein>
    <submittedName>
        <fullName evidence="4">GNAT family N-acetyltransferase</fullName>
    </submittedName>
</protein>
<evidence type="ECO:0000313" key="4">
    <source>
        <dbReference type="EMBL" id="MEO3715666.1"/>
    </source>
</evidence>
<dbReference type="EMBL" id="JBDPZC010000017">
    <property type="protein sequence ID" value="MEO3715666.1"/>
    <property type="molecule type" value="Genomic_DNA"/>
</dbReference>
<dbReference type="PANTHER" id="PTHR43877:SF1">
    <property type="entry name" value="ACETYLTRANSFERASE"/>
    <property type="match status" value="1"/>
</dbReference>
<dbReference type="SUPFAM" id="SSF55729">
    <property type="entry name" value="Acyl-CoA N-acyltransferases (Nat)"/>
    <property type="match status" value="1"/>
</dbReference>
<keyword evidence="2" id="KW-0012">Acyltransferase</keyword>
<dbReference type="PANTHER" id="PTHR43877">
    <property type="entry name" value="AMINOALKYLPHOSPHONATE N-ACETYLTRANSFERASE-RELATED-RELATED"/>
    <property type="match status" value="1"/>
</dbReference>
<keyword evidence="5" id="KW-1185">Reference proteome</keyword>
<dbReference type="Gene3D" id="3.40.630.30">
    <property type="match status" value="1"/>
</dbReference>
<evidence type="ECO:0000313" key="5">
    <source>
        <dbReference type="Proteomes" id="UP001462640"/>
    </source>
</evidence>
<evidence type="ECO:0000259" key="3">
    <source>
        <dbReference type="PROSITE" id="PS51186"/>
    </source>
</evidence>
<dbReference type="InterPro" id="IPR000182">
    <property type="entry name" value="GNAT_dom"/>
</dbReference>
<accession>A0ABV0GL04</accession>
<sequence length="219" mass="23511">MQAFDAPFAYTPAALSSSVAPLQAPPAQPQGAGAARLRVVGQARKRGAVQVRALGSRDLQWLPALADLLIDSVHHGASLGFLAPLSRYQAMDYWHSVYARLGSHHHLWIACEGDGHGPLQGAVQLALPQPSNAHHRGEVQRLMVHSQERGRGIASQLMATLECTALRQGRRLLVLEAPADSQAEAVYTHLGWQRAGAIPGHSVCAEGRLHSAALLYKTL</sequence>
<dbReference type="RefSeq" id="WP_347613253.1">
    <property type="nucleotide sequence ID" value="NZ_JBDPZC010000017.1"/>
</dbReference>
<dbReference type="InterPro" id="IPR050832">
    <property type="entry name" value="Bact_Acetyltransf"/>
</dbReference>
<organism evidence="4 5">
    <name type="scientific">Roseateles flavus</name>
    <dbReference type="NCBI Taxonomy" id="3149041"/>
    <lineage>
        <taxon>Bacteria</taxon>
        <taxon>Pseudomonadati</taxon>
        <taxon>Pseudomonadota</taxon>
        <taxon>Betaproteobacteria</taxon>
        <taxon>Burkholderiales</taxon>
        <taxon>Sphaerotilaceae</taxon>
        <taxon>Roseateles</taxon>
    </lineage>
</organism>
<comment type="caution">
    <text evidence="4">The sequence shown here is derived from an EMBL/GenBank/DDBJ whole genome shotgun (WGS) entry which is preliminary data.</text>
</comment>
<proteinExistence type="predicted"/>
<gene>
    <name evidence="4" type="ORF">ABDJ40_23070</name>
</gene>
<evidence type="ECO:0000256" key="2">
    <source>
        <dbReference type="ARBA" id="ARBA00023315"/>
    </source>
</evidence>
<dbReference type="InterPro" id="IPR016181">
    <property type="entry name" value="Acyl_CoA_acyltransferase"/>
</dbReference>
<feature type="domain" description="N-acetyltransferase" evidence="3">
    <location>
        <begin position="49"/>
        <end position="219"/>
    </location>
</feature>
<reference evidence="4 5" key="1">
    <citation type="submission" date="2024-05" db="EMBL/GenBank/DDBJ databases">
        <title>Roseateles sp. 2.12 16S ribosomal RNA gene Genome sequencing and assembly.</title>
        <authorList>
            <person name="Woo H."/>
        </authorList>
    </citation>
    <scope>NUCLEOTIDE SEQUENCE [LARGE SCALE GENOMIC DNA]</scope>
    <source>
        <strain evidence="4 5">2.12</strain>
    </source>
</reference>
<dbReference type="Pfam" id="PF00583">
    <property type="entry name" value="Acetyltransf_1"/>
    <property type="match status" value="1"/>
</dbReference>
<dbReference type="PROSITE" id="PS51186">
    <property type="entry name" value="GNAT"/>
    <property type="match status" value="1"/>
</dbReference>